<keyword evidence="4 9" id="KW-0808">Transferase</keyword>
<feature type="domain" description="Histidine kinase" evidence="7">
    <location>
        <begin position="95"/>
        <end position="307"/>
    </location>
</feature>
<dbReference type="GO" id="GO:0000155">
    <property type="term" value="F:phosphorelay sensor kinase activity"/>
    <property type="evidence" value="ECO:0007669"/>
    <property type="project" value="InterPro"/>
</dbReference>
<evidence type="ECO:0000259" key="8">
    <source>
        <dbReference type="PROSITE" id="PS50110"/>
    </source>
</evidence>
<evidence type="ECO:0000256" key="2">
    <source>
        <dbReference type="ARBA" id="ARBA00012438"/>
    </source>
</evidence>
<dbReference type="Gene3D" id="3.40.50.2300">
    <property type="match status" value="1"/>
</dbReference>
<evidence type="ECO:0000313" key="10">
    <source>
        <dbReference type="Proteomes" id="UP000009134"/>
    </source>
</evidence>
<dbReference type="SUPFAM" id="SSF47384">
    <property type="entry name" value="Homodimeric domain of signal transducing histidine kinase"/>
    <property type="match status" value="1"/>
</dbReference>
<dbReference type="PRINTS" id="PR00344">
    <property type="entry name" value="BCTRLSENSOR"/>
</dbReference>
<dbReference type="DNASU" id="3918773"/>
<dbReference type="HOGENOM" id="CLU_000445_114_15_5"/>
<keyword evidence="10" id="KW-1185">Reference proteome</keyword>
<dbReference type="EMBL" id="CP000248">
    <property type="protein sequence ID" value="ABD26104.1"/>
    <property type="molecule type" value="Genomic_DNA"/>
</dbReference>
<dbReference type="CDD" id="cd00082">
    <property type="entry name" value="HisKA"/>
    <property type="match status" value="1"/>
</dbReference>
<comment type="catalytic activity">
    <reaction evidence="1">
        <text>ATP + protein L-histidine = ADP + protein N-phospho-L-histidine.</text>
        <dbReference type="EC" id="2.7.13.3"/>
    </reaction>
</comment>
<dbReference type="STRING" id="279238.Saro_1664"/>
<dbReference type="SUPFAM" id="SSF55874">
    <property type="entry name" value="ATPase domain of HSP90 chaperone/DNA topoisomerase II/histidine kinase"/>
    <property type="match status" value="1"/>
</dbReference>
<feature type="domain" description="Response regulatory" evidence="8">
    <location>
        <begin position="330"/>
        <end position="445"/>
    </location>
</feature>
<dbReference type="InterPro" id="IPR004358">
    <property type="entry name" value="Sig_transdc_His_kin-like_C"/>
</dbReference>
<gene>
    <name evidence="9" type="ordered locus">Saro_1664</name>
</gene>
<feature type="modified residue" description="4-aspartylphosphate" evidence="6">
    <location>
        <position position="379"/>
    </location>
</feature>
<dbReference type="PROSITE" id="PS50110">
    <property type="entry name" value="RESPONSE_REGULATORY"/>
    <property type="match status" value="1"/>
</dbReference>
<organism evidence="9 10">
    <name type="scientific">Novosphingobium aromaticivorans (strain ATCC 700278 / DSM 12444 / CCUG 56034 / CIP 105152 / NBRC 16084 / F199)</name>
    <dbReference type="NCBI Taxonomy" id="279238"/>
    <lineage>
        <taxon>Bacteria</taxon>
        <taxon>Pseudomonadati</taxon>
        <taxon>Pseudomonadota</taxon>
        <taxon>Alphaproteobacteria</taxon>
        <taxon>Sphingomonadales</taxon>
        <taxon>Sphingomonadaceae</taxon>
        <taxon>Novosphingobium</taxon>
    </lineage>
</organism>
<dbReference type="InterPro" id="IPR001789">
    <property type="entry name" value="Sig_transdc_resp-reg_receiver"/>
</dbReference>
<dbReference type="SMART" id="SM00448">
    <property type="entry name" value="REC"/>
    <property type="match status" value="1"/>
</dbReference>
<dbReference type="Pfam" id="PF00072">
    <property type="entry name" value="Response_reg"/>
    <property type="match status" value="1"/>
</dbReference>
<dbReference type="SUPFAM" id="SSF52172">
    <property type="entry name" value="CheY-like"/>
    <property type="match status" value="1"/>
</dbReference>
<sequence length="530" mass="57169">MIALPRFAALPSRGVPIAAAWAALAVALLIVDAVVPGESLALHGATLTSFCIFVLTCIRQARRDDDSQDTDREALRQELDAAECASAAKSRYLASVSHEIRSPLNAIYGYAQLVEREGTVDPRDAARVIRRSAEHLTNLVEGLLDIASIEQGVVRIDSTVARLDALVEQVAEMFRPLAVQKGLAFRCDLPARLPEFVRMDERRVRQVLINLVSNAVKFTQAGEVVLAVRWSGEIATFEVRDTGPGISPAHQETVFSPYQTGGVECGGGAGLGLAITRAIVDMLGGDLRLESRLGEGSLFRVVLMMPHVSGMVDCAAPRPRPVGYRGARRSLLLVDDDADHLAVLRCTLESCGFDVSLAPDGAAALALAHARAFDAVVLDIAMPGLSGWEVAERLRAAHGQSFRLVMLSANAEERHGPRGKEPDHDLFLMKPVELSALVDSLGKLLGLEWILSEGGGDTVLAQPRIDVSDSARTHVDRLKSLARIGHLRGLEAEIRSMQETDTGTAPLAARLFDCLDRCDLVAMRRVLEGI</sequence>
<dbReference type="Proteomes" id="UP000009134">
    <property type="component" value="Chromosome"/>
</dbReference>
<evidence type="ECO:0000256" key="6">
    <source>
        <dbReference type="PROSITE-ProRule" id="PRU00169"/>
    </source>
</evidence>
<dbReference type="Gene3D" id="3.30.565.10">
    <property type="entry name" value="Histidine kinase-like ATPase, C-terminal domain"/>
    <property type="match status" value="1"/>
</dbReference>
<dbReference type="PANTHER" id="PTHR43047:SF72">
    <property type="entry name" value="OSMOSENSING HISTIDINE PROTEIN KINASE SLN1"/>
    <property type="match status" value="1"/>
</dbReference>
<dbReference type="AlphaFoldDB" id="Q2G7R9"/>
<reference evidence="10" key="1">
    <citation type="submission" date="2006-01" db="EMBL/GenBank/DDBJ databases">
        <title>Complete sequence of Novosphingobium aromaticivorans DSM 12444.</title>
        <authorList>
            <consortium name="US DOE Joint Genome Institute"/>
            <person name="Copeland A."/>
            <person name="Lucas S."/>
            <person name="Lapidus A."/>
            <person name="Barry K."/>
            <person name="Detter J.C."/>
            <person name="Glavina T."/>
            <person name="Hammon N."/>
            <person name="Israni S."/>
            <person name="Pitluck S."/>
            <person name="Chain P."/>
            <person name="Malfatti S."/>
            <person name="Shin M."/>
            <person name="Vergez L."/>
            <person name="Schmutz J."/>
            <person name="Larimer F."/>
            <person name="Land M."/>
            <person name="Kyrpides N."/>
            <person name="Ivanova N."/>
            <person name="Fredrickson J."/>
            <person name="Balkwill D."/>
            <person name="Romine M.F."/>
            <person name="Richardson P."/>
        </authorList>
    </citation>
    <scope>NUCLEOTIDE SEQUENCE [LARGE SCALE GENOMIC DNA]</scope>
    <source>
        <strain evidence="10">ATCC 700278 / DSM 12444 / CCUG 56034 / CIP 105152 / NBRC 16084 / F199</strain>
    </source>
</reference>
<evidence type="ECO:0000256" key="1">
    <source>
        <dbReference type="ARBA" id="ARBA00000085"/>
    </source>
</evidence>
<evidence type="ECO:0000313" key="9">
    <source>
        <dbReference type="EMBL" id="ABD26104.1"/>
    </source>
</evidence>
<dbReference type="SMART" id="SM00387">
    <property type="entry name" value="HATPase_c"/>
    <property type="match status" value="1"/>
</dbReference>
<evidence type="ECO:0000256" key="5">
    <source>
        <dbReference type="ARBA" id="ARBA00022777"/>
    </source>
</evidence>
<dbReference type="InterPro" id="IPR003661">
    <property type="entry name" value="HisK_dim/P_dom"/>
</dbReference>
<dbReference type="KEGG" id="nar:Saro_1664"/>
<dbReference type="Pfam" id="PF00512">
    <property type="entry name" value="HisKA"/>
    <property type="match status" value="1"/>
</dbReference>
<proteinExistence type="predicted"/>
<dbReference type="EC" id="2.7.13.3" evidence="2"/>
<dbReference type="Gene3D" id="1.10.287.130">
    <property type="match status" value="1"/>
</dbReference>
<evidence type="ECO:0000259" key="7">
    <source>
        <dbReference type="PROSITE" id="PS50109"/>
    </source>
</evidence>
<accession>Q2G7R9</accession>
<dbReference type="PROSITE" id="PS50109">
    <property type="entry name" value="HIS_KIN"/>
    <property type="match status" value="1"/>
</dbReference>
<dbReference type="RefSeq" id="WP_011445314.1">
    <property type="nucleotide sequence ID" value="NC_007794.1"/>
</dbReference>
<name>Q2G7R9_NOVAD</name>
<dbReference type="InterPro" id="IPR011006">
    <property type="entry name" value="CheY-like_superfamily"/>
</dbReference>
<dbReference type="InterPro" id="IPR036890">
    <property type="entry name" value="HATPase_C_sf"/>
</dbReference>
<dbReference type="SMART" id="SM00388">
    <property type="entry name" value="HisKA"/>
    <property type="match status" value="1"/>
</dbReference>
<keyword evidence="3 6" id="KW-0597">Phosphoprotein</keyword>
<evidence type="ECO:0000256" key="4">
    <source>
        <dbReference type="ARBA" id="ARBA00022679"/>
    </source>
</evidence>
<dbReference type="InterPro" id="IPR003594">
    <property type="entry name" value="HATPase_dom"/>
</dbReference>
<dbReference type="eggNOG" id="COG2205">
    <property type="taxonomic scope" value="Bacteria"/>
</dbReference>
<keyword evidence="5 9" id="KW-0418">Kinase</keyword>
<dbReference type="GO" id="GO:0005886">
    <property type="term" value="C:plasma membrane"/>
    <property type="evidence" value="ECO:0007669"/>
    <property type="project" value="TreeGrafter"/>
</dbReference>
<dbReference type="InterPro" id="IPR005467">
    <property type="entry name" value="His_kinase_dom"/>
</dbReference>
<dbReference type="PANTHER" id="PTHR43047">
    <property type="entry name" value="TWO-COMPONENT HISTIDINE PROTEIN KINASE"/>
    <property type="match status" value="1"/>
</dbReference>
<dbReference type="GO" id="GO:0009927">
    <property type="term" value="F:histidine phosphotransfer kinase activity"/>
    <property type="evidence" value="ECO:0007669"/>
    <property type="project" value="TreeGrafter"/>
</dbReference>
<dbReference type="Pfam" id="PF02518">
    <property type="entry name" value="HATPase_c"/>
    <property type="match status" value="1"/>
</dbReference>
<protein>
    <recommendedName>
        <fullName evidence="2">histidine kinase</fullName>
        <ecNumber evidence="2">2.7.13.3</ecNumber>
    </recommendedName>
</protein>
<dbReference type="InterPro" id="IPR036097">
    <property type="entry name" value="HisK_dim/P_sf"/>
</dbReference>
<evidence type="ECO:0000256" key="3">
    <source>
        <dbReference type="ARBA" id="ARBA00022553"/>
    </source>
</evidence>